<dbReference type="InterPro" id="IPR002347">
    <property type="entry name" value="SDR_fam"/>
</dbReference>
<comment type="similarity">
    <text evidence="1">Belongs to the short-chain dehydrogenases/reductases (SDR) family.</text>
</comment>
<evidence type="ECO:0000313" key="3">
    <source>
        <dbReference type="Proteomes" id="UP001324287"/>
    </source>
</evidence>
<evidence type="ECO:0000256" key="1">
    <source>
        <dbReference type="ARBA" id="ARBA00006484"/>
    </source>
</evidence>
<accession>A0ABZ1B160</accession>
<dbReference type="PANTHER" id="PTHR43943">
    <property type="entry name" value="DEHYDROGENASE/REDUCTASE (SDR FAMILY) MEMBER 4"/>
    <property type="match status" value="1"/>
</dbReference>
<reference evidence="2 3" key="1">
    <citation type="submission" date="2023-12" db="EMBL/GenBank/DDBJ databases">
        <title>Blastococcus brunescens sp. nov., an actonobacterium isolated from sandstone collected in sahara desert.</title>
        <authorList>
            <person name="Gtari M."/>
            <person name="Ghodhbane F."/>
        </authorList>
    </citation>
    <scope>NUCLEOTIDE SEQUENCE [LARGE SCALE GENOMIC DNA]</scope>
    <source>
        <strain evidence="2 3">BMG 8361</strain>
    </source>
</reference>
<dbReference type="InterPro" id="IPR036291">
    <property type="entry name" value="NAD(P)-bd_dom_sf"/>
</dbReference>
<gene>
    <name evidence="2" type="ORF">U6N30_01625</name>
</gene>
<dbReference type="CDD" id="cd05233">
    <property type="entry name" value="SDR_c"/>
    <property type="match status" value="1"/>
</dbReference>
<evidence type="ECO:0000313" key="2">
    <source>
        <dbReference type="EMBL" id="WRL64541.1"/>
    </source>
</evidence>
<name>A0ABZ1B160_9ACTN</name>
<keyword evidence="3" id="KW-1185">Reference proteome</keyword>
<dbReference type="PRINTS" id="PR00081">
    <property type="entry name" value="GDHRDH"/>
</dbReference>
<proteinExistence type="inferred from homology"/>
<dbReference type="PANTHER" id="PTHR43943:SF2">
    <property type="entry name" value="DEHYDROGENASE_REDUCTASE 4"/>
    <property type="match status" value="1"/>
</dbReference>
<dbReference type="SUPFAM" id="SSF51735">
    <property type="entry name" value="NAD(P)-binding Rossmann-fold domains"/>
    <property type="match status" value="1"/>
</dbReference>
<sequence>MAGLRSSENIGAYGVSKAAVINLTTQLAVELGPAVRVNAVAPAVVKTRFAGALYEGREEEVAAEYPAGRLGVPADVGEAAAYLLGDGAGWVTGQTLVLDGGRLSRGR</sequence>
<dbReference type="Pfam" id="PF13561">
    <property type="entry name" value="adh_short_C2"/>
    <property type="match status" value="1"/>
</dbReference>
<protein>
    <submittedName>
        <fullName evidence="2">SDR family oxidoreductase</fullName>
    </submittedName>
</protein>
<organism evidence="2 3">
    <name type="scientific">Blastococcus brunescens</name>
    <dbReference type="NCBI Taxonomy" id="1564165"/>
    <lineage>
        <taxon>Bacteria</taxon>
        <taxon>Bacillati</taxon>
        <taxon>Actinomycetota</taxon>
        <taxon>Actinomycetes</taxon>
        <taxon>Geodermatophilales</taxon>
        <taxon>Geodermatophilaceae</taxon>
        <taxon>Blastococcus</taxon>
    </lineage>
</organism>
<dbReference type="Proteomes" id="UP001324287">
    <property type="component" value="Chromosome"/>
</dbReference>
<dbReference type="Gene3D" id="3.40.50.720">
    <property type="entry name" value="NAD(P)-binding Rossmann-like Domain"/>
    <property type="match status" value="1"/>
</dbReference>
<dbReference type="EMBL" id="CP141261">
    <property type="protein sequence ID" value="WRL64541.1"/>
    <property type="molecule type" value="Genomic_DNA"/>
</dbReference>